<evidence type="ECO:0000313" key="6">
    <source>
        <dbReference type="Proteomes" id="UP000190811"/>
    </source>
</evidence>
<organism evidence="5 6">
    <name type="scientific">Bartonella schoenbuchensis (strain DSM 13525 / NCTC 13165 / R1)</name>
    <dbReference type="NCBI Taxonomy" id="687861"/>
    <lineage>
        <taxon>Bacteria</taxon>
        <taxon>Pseudomonadati</taxon>
        <taxon>Pseudomonadota</taxon>
        <taxon>Alphaproteobacteria</taxon>
        <taxon>Hyphomicrobiales</taxon>
        <taxon>Bartonellaceae</taxon>
        <taxon>Bartonella</taxon>
    </lineage>
</organism>
<evidence type="ECO:0000256" key="1">
    <source>
        <dbReference type="ARBA" id="ARBA00023125"/>
    </source>
</evidence>
<proteinExistence type="inferred from homology"/>
<dbReference type="SUPFAM" id="SSF50249">
    <property type="entry name" value="Nucleic acid-binding proteins"/>
    <property type="match status" value="1"/>
</dbReference>
<sequence>MLFFLWKNALCHAIVKAAFHIRISFQLFSLEKIKNMLNKVTLIGNLGADPESRTMPSGAEVVNFRIGTSQSYVDKTTSQRINKTEWHSIVVFNPHFAKVALQYLNKGSKVYVEGQLQTRKWEDKSGQTHYTTEIVLPQYKGELKILDSVQKQIMAWESGDREYLETTLDDNISF</sequence>
<accession>A0A1S6XPY3</accession>
<keyword evidence="1 3" id="KW-0238">DNA-binding</keyword>
<keyword evidence="2" id="KW-0233">DNA recombination</keyword>
<dbReference type="GO" id="GO:0003697">
    <property type="term" value="F:single-stranded DNA binding"/>
    <property type="evidence" value="ECO:0007669"/>
    <property type="project" value="UniProtKB-UniRule"/>
</dbReference>
<comment type="subunit">
    <text evidence="3">Homotetramer.</text>
</comment>
<dbReference type="PROSITE" id="PS50935">
    <property type="entry name" value="SSB"/>
    <property type="match status" value="1"/>
</dbReference>
<dbReference type="Pfam" id="PF00436">
    <property type="entry name" value="SSB"/>
    <property type="match status" value="1"/>
</dbReference>
<dbReference type="Gene3D" id="2.40.50.140">
    <property type="entry name" value="Nucleic acid-binding proteins"/>
    <property type="match status" value="1"/>
</dbReference>
<dbReference type="InterPro" id="IPR011344">
    <property type="entry name" value="ssDNA-bd"/>
</dbReference>
<comment type="caution">
    <text evidence="3">Lacks conserved residue(s) required for the propagation of feature annotation.</text>
</comment>
<dbReference type="InterPro" id="IPR012340">
    <property type="entry name" value="NA-bd_OB-fold"/>
</dbReference>
<dbReference type="HAMAP" id="MF_00984">
    <property type="entry name" value="SSB"/>
    <property type="match status" value="1"/>
</dbReference>
<protein>
    <recommendedName>
        <fullName evidence="3 4">Single-stranded DNA-binding protein</fullName>
        <shortName evidence="3">SSB</shortName>
    </recommendedName>
</protein>
<dbReference type="GO" id="GO:0006310">
    <property type="term" value="P:DNA recombination"/>
    <property type="evidence" value="ECO:0007669"/>
    <property type="project" value="UniProtKB-KW"/>
</dbReference>
<dbReference type="AlphaFoldDB" id="A0A1S6XPY3"/>
<dbReference type="Proteomes" id="UP000190811">
    <property type="component" value="Chromosome"/>
</dbReference>
<evidence type="ECO:0000256" key="2">
    <source>
        <dbReference type="ARBA" id="ARBA00023172"/>
    </source>
</evidence>
<dbReference type="InterPro" id="IPR000424">
    <property type="entry name" value="Primosome_PriB/ssb"/>
</dbReference>
<reference evidence="6" key="1">
    <citation type="journal article" date="2017" name="Genome Biol. Evol.">
        <title>Evolutionary Dynamics of Pathoadaptation Revealed by Three Independent Acquisitions of the VirB/D4 Type IV Secretion System in Bartonella.</title>
        <authorList>
            <person name="Harms A."/>
            <person name="Segers F.H."/>
            <person name="Quebatte M."/>
            <person name="Mistl C."/>
            <person name="Manfredi P."/>
            <person name="Korner J."/>
            <person name="Chomel B.B."/>
            <person name="Kosoy M."/>
            <person name="Maruyama S."/>
            <person name="Engel P."/>
            <person name="Dehio C."/>
        </authorList>
    </citation>
    <scope>NUCLEOTIDE SEQUENCE [LARGE SCALE GENOMIC DNA]</scope>
    <source>
        <strain evidence="6">R1</strain>
    </source>
</reference>
<dbReference type="EMBL" id="CP019789">
    <property type="protein sequence ID" value="AQX30615.1"/>
    <property type="molecule type" value="Genomic_DNA"/>
</dbReference>
<dbReference type="STRING" id="687861.BscR1v2_006750"/>
<evidence type="ECO:0000256" key="3">
    <source>
        <dbReference type="HAMAP-Rule" id="MF_00984"/>
    </source>
</evidence>
<dbReference type="GO" id="GO:0009295">
    <property type="term" value="C:nucleoid"/>
    <property type="evidence" value="ECO:0007669"/>
    <property type="project" value="TreeGrafter"/>
</dbReference>
<evidence type="ECO:0000256" key="4">
    <source>
        <dbReference type="RuleBase" id="RU000524"/>
    </source>
</evidence>
<dbReference type="NCBIfam" id="TIGR00621">
    <property type="entry name" value="ssb"/>
    <property type="match status" value="1"/>
</dbReference>
<evidence type="ECO:0000313" key="5">
    <source>
        <dbReference type="EMBL" id="AQX30615.1"/>
    </source>
</evidence>
<name>A0A1S6XPY3_BARSR</name>
<feature type="DNA-binding region" evidence="3">
    <location>
        <begin position="86"/>
        <end position="92"/>
    </location>
</feature>
<dbReference type="PANTHER" id="PTHR10302:SF27">
    <property type="entry name" value="SINGLE-STRANDED DNA-BINDING PROTEIN"/>
    <property type="match status" value="1"/>
</dbReference>
<dbReference type="GO" id="GO:0006260">
    <property type="term" value="P:DNA replication"/>
    <property type="evidence" value="ECO:0007669"/>
    <property type="project" value="InterPro"/>
</dbReference>
<dbReference type="CDD" id="cd04496">
    <property type="entry name" value="SSB_OBF"/>
    <property type="match status" value="1"/>
</dbReference>
<gene>
    <name evidence="5" type="ORF">BscR1v2_006750</name>
</gene>
<dbReference type="PANTHER" id="PTHR10302">
    <property type="entry name" value="SINGLE-STRANDED DNA-BINDING PROTEIN"/>
    <property type="match status" value="1"/>
</dbReference>